<evidence type="ECO:0000313" key="2">
    <source>
        <dbReference type="EMBL" id="GFY59877.1"/>
    </source>
</evidence>
<accession>A0A8X6XW69</accession>
<gene>
    <name evidence="2" type="primary">NCL1_34656</name>
    <name evidence="2" type="ORF">TNIN_266721</name>
</gene>
<protein>
    <submittedName>
        <fullName evidence="2">Uncharacterized protein</fullName>
    </submittedName>
</protein>
<dbReference type="AlphaFoldDB" id="A0A8X6XW69"/>
<dbReference type="Gene3D" id="1.10.287.70">
    <property type="match status" value="1"/>
</dbReference>
<keyword evidence="1" id="KW-0472">Membrane</keyword>
<evidence type="ECO:0000313" key="3">
    <source>
        <dbReference type="Proteomes" id="UP000886998"/>
    </source>
</evidence>
<keyword evidence="3" id="KW-1185">Reference proteome</keyword>
<sequence>MVLLMKALANSIFRLSQGEAHLLIDWPHLWINSINKDMSLQAPFVSTVLMMIACAGALMLFNPCSLLGMHLFGGRFCRRGDGRGMCTCEELQKPDPHCLCDRMNFDNFLWATVTVFQVRIQRFSYEIRTV</sequence>
<organism evidence="2 3">
    <name type="scientific">Trichonephila inaurata madagascariensis</name>
    <dbReference type="NCBI Taxonomy" id="2747483"/>
    <lineage>
        <taxon>Eukaryota</taxon>
        <taxon>Metazoa</taxon>
        <taxon>Ecdysozoa</taxon>
        <taxon>Arthropoda</taxon>
        <taxon>Chelicerata</taxon>
        <taxon>Arachnida</taxon>
        <taxon>Araneae</taxon>
        <taxon>Araneomorphae</taxon>
        <taxon>Entelegynae</taxon>
        <taxon>Araneoidea</taxon>
        <taxon>Nephilidae</taxon>
        <taxon>Trichonephila</taxon>
        <taxon>Trichonephila inaurata</taxon>
    </lineage>
</organism>
<evidence type="ECO:0000256" key="1">
    <source>
        <dbReference type="SAM" id="Phobius"/>
    </source>
</evidence>
<reference evidence="2" key="1">
    <citation type="submission" date="2020-08" db="EMBL/GenBank/DDBJ databases">
        <title>Multicomponent nature underlies the extraordinary mechanical properties of spider dragline silk.</title>
        <authorList>
            <person name="Kono N."/>
            <person name="Nakamura H."/>
            <person name="Mori M."/>
            <person name="Yoshida Y."/>
            <person name="Ohtoshi R."/>
            <person name="Malay A.D."/>
            <person name="Moran D.A.P."/>
            <person name="Tomita M."/>
            <person name="Numata K."/>
            <person name="Arakawa K."/>
        </authorList>
    </citation>
    <scope>NUCLEOTIDE SEQUENCE</scope>
</reference>
<keyword evidence="1" id="KW-1133">Transmembrane helix</keyword>
<name>A0A8X6XW69_9ARAC</name>
<proteinExistence type="predicted"/>
<feature type="transmembrane region" description="Helical" evidence="1">
    <location>
        <begin position="42"/>
        <end position="61"/>
    </location>
</feature>
<keyword evidence="1" id="KW-0812">Transmembrane</keyword>
<dbReference type="Proteomes" id="UP000886998">
    <property type="component" value="Unassembled WGS sequence"/>
</dbReference>
<comment type="caution">
    <text evidence="2">The sequence shown here is derived from an EMBL/GenBank/DDBJ whole genome shotgun (WGS) entry which is preliminary data.</text>
</comment>
<dbReference type="EMBL" id="BMAV01012871">
    <property type="protein sequence ID" value="GFY59877.1"/>
    <property type="molecule type" value="Genomic_DNA"/>
</dbReference>